<comment type="caution">
    <text evidence="1">The sequence shown here is derived from an EMBL/GenBank/DDBJ whole genome shotgun (WGS) entry which is preliminary data.</text>
</comment>
<keyword evidence="2" id="KW-1185">Reference proteome</keyword>
<sequence>MGEGKQGVVVMDVARVSKDLAGGNPIAQLQAKYKELETGFKAWLEKQSLPVEAAVITATSGLQGAAIGGLMGTLTNDVSSSLTTLPPGSGTNPDAMAALKQANALAGGPLVQARNFAVMTGVNAGISCVMKRLRGKEDVQNSMVAAFGSGVMFTLVSGFGGPNQIGSAISSGLVFALMQGGIYKLGEKFSQPPTEDIYYAKTRSMLSSLGLQNYEKNFKKGMLTDNTLPLLNDSALRDAHIPPGPRLLILDHIQRDPEFKAMRGGRKV</sequence>
<proteinExistence type="predicted"/>
<gene>
    <name evidence="1" type="ORF">M9H77_26260</name>
</gene>
<evidence type="ECO:0000313" key="1">
    <source>
        <dbReference type="EMBL" id="KAI5657467.1"/>
    </source>
</evidence>
<dbReference type="Proteomes" id="UP001060085">
    <property type="component" value="Linkage Group LG06"/>
</dbReference>
<organism evidence="1 2">
    <name type="scientific">Catharanthus roseus</name>
    <name type="common">Madagascar periwinkle</name>
    <name type="synonym">Vinca rosea</name>
    <dbReference type="NCBI Taxonomy" id="4058"/>
    <lineage>
        <taxon>Eukaryota</taxon>
        <taxon>Viridiplantae</taxon>
        <taxon>Streptophyta</taxon>
        <taxon>Embryophyta</taxon>
        <taxon>Tracheophyta</taxon>
        <taxon>Spermatophyta</taxon>
        <taxon>Magnoliopsida</taxon>
        <taxon>eudicotyledons</taxon>
        <taxon>Gunneridae</taxon>
        <taxon>Pentapetalae</taxon>
        <taxon>asterids</taxon>
        <taxon>lamiids</taxon>
        <taxon>Gentianales</taxon>
        <taxon>Apocynaceae</taxon>
        <taxon>Rauvolfioideae</taxon>
        <taxon>Vinceae</taxon>
        <taxon>Catharanthinae</taxon>
        <taxon>Catharanthus</taxon>
    </lineage>
</organism>
<reference evidence="2" key="1">
    <citation type="journal article" date="2023" name="Nat. Plants">
        <title>Single-cell RNA sequencing provides a high-resolution roadmap for understanding the multicellular compartmentation of specialized metabolism.</title>
        <authorList>
            <person name="Sun S."/>
            <person name="Shen X."/>
            <person name="Li Y."/>
            <person name="Li Y."/>
            <person name="Wang S."/>
            <person name="Li R."/>
            <person name="Zhang H."/>
            <person name="Shen G."/>
            <person name="Guo B."/>
            <person name="Wei J."/>
            <person name="Xu J."/>
            <person name="St-Pierre B."/>
            <person name="Chen S."/>
            <person name="Sun C."/>
        </authorList>
    </citation>
    <scope>NUCLEOTIDE SEQUENCE [LARGE SCALE GENOMIC DNA]</scope>
</reference>
<name>A0ACC0ABW3_CATRO</name>
<accession>A0ACC0ABW3</accession>
<protein>
    <submittedName>
        <fullName evidence="1">Uncharacterized protein</fullName>
    </submittedName>
</protein>
<dbReference type="EMBL" id="CM044706">
    <property type="protein sequence ID" value="KAI5657467.1"/>
    <property type="molecule type" value="Genomic_DNA"/>
</dbReference>
<evidence type="ECO:0000313" key="2">
    <source>
        <dbReference type="Proteomes" id="UP001060085"/>
    </source>
</evidence>